<dbReference type="AGR" id="WB:WBGene00009270"/>
<dbReference type="OrthoDB" id="5872165at2759"/>
<dbReference type="FunCoup" id="Q93649">
    <property type="interactions" value="891"/>
</dbReference>
<dbReference type="RefSeq" id="NP_492163.1">
    <property type="nucleotide sequence ID" value="NM_059762.5"/>
</dbReference>
<dbReference type="CTD" id="172548"/>
<dbReference type="Bgee" id="WBGene00009270">
    <property type="expression patterns" value="Expressed in germ line (C elegans) and 3 other cell types or tissues"/>
</dbReference>
<dbReference type="WormBase" id="F30F8.1">
    <property type="protein sequence ID" value="CE09813"/>
    <property type="gene ID" value="WBGene00009270"/>
</dbReference>
<accession>Q93649</accession>
<organism evidence="1 2">
    <name type="scientific">Caenorhabditis elegans</name>
    <dbReference type="NCBI Taxonomy" id="6239"/>
    <lineage>
        <taxon>Eukaryota</taxon>
        <taxon>Metazoa</taxon>
        <taxon>Ecdysozoa</taxon>
        <taxon>Nematoda</taxon>
        <taxon>Chromadorea</taxon>
        <taxon>Rhabditida</taxon>
        <taxon>Rhabditina</taxon>
        <taxon>Rhabditomorpha</taxon>
        <taxon>Rhabditoidea</taxon>
        <taxon>Rhabditidae</taxon>
        <taxon>Peloderinae</taxon>
        <taxon>Caenorhabditis</taxon>
    </lineage>
</organism>
<gene>
    <name evidence="1" type="ORF">CELE_F30F8.1</name>
    <name evidence="1 3" type="ORF">F30F8.1</name>
</gene>
<reference evidence="1 2" key="1">
    <citation type="journal article" date="1998" name="Science">
        <title>Genome sequence of the nematode C. elegans: a platform for investigating biology.</title>
        <authorList>
            <consortium name="The C. elegans sequencing consortium"/>
            <person name="Sulson J.E."/>
            <person name="Waterston R."/>
        </authorList>
    </citation>
    <scope>NUCLEOTIDE SEQUENCE [LARGE SCALE GENOMIC DNA]</scope>
    <source>
        <strain evidence="1 2">Bristol N2</strain>
    </source>
</reference>
<dbReference type="Proteomes" id="UP000001940">
    <property type="component" value="Chromosome I"/>
</dbReference>
<dbReference type="KEGG" id="cel:CELE_F30F8.1"/>
<dbReference type="PeptideAtlas" id="Q93649"/>
<evidence type="ECO:0000313" key="1">
    <source>
        <dbReference type="EMBL" id="CAB03029.1"/>
    </source>
</evidence>
<dbReference type="PaxDb" id="6239-F30F8.1"/>
<evidence type="ECO:0000313" key="2">
    <source>
        <dbReference type="Proteomes" id="UP000001940"/>
    </source>
</evidence>
<dbReference type="STRING" id="6239.F30F8.1.1"/>
<dbReference type="HOGENOM" id="CLU_424681_0_0_1"/>
<proteinExistence type="evidence at protein level"/>
<name>Q93649_CAEEL</name>
<dbReference type="PIR" id="T21574">
    <property type="entry name" value="T21574"/>
</dbReference>
<sequence length="645" mass="72476">MNDSYAEYIAQVNEFTRNFCMNPQRYLAGNQRDLSQPLPPPVLSGEAVLPTSTSVPQQIAQTNMVRSSEVPPQSLRQEIQSFTSSEVPTSSQVAGVRNSFTQRLLPIQELSNSESVPALDTALVPSSSTLAASSQRRLSSQSIPVLTRKLGSVQPKVDEAPAEIIREVNNLNIHHGANNQGEVPSSELNADLDGVFEMVQRHQFPRPSVLIPAEQIEQSTWLSESNDAAINISQNNDVIDPNKTIPFIASGKSIENIDLPYLPGQTVFPNMFTELTARLRSQEREELLRRELNELSMNQGTSNQFDQQQMNSRVIPNSMGTLWESSETGQQGGTSSSSTVQAFQQMNQTEYCNLATDILINMDNTELKNVTDAYFESNVRTKFKATYPFLAEGMIQRDSQSDPKMLHVYSSRLGHIRIPDTRADTKDYVYFMVINPGEYGGFRFFGHPNCIISAKLPAPNKISIKGRGMLVHPIGREDQTSERSWFIWNDSLGLMDVISGSARIALKKYTCWDKQLDIVIFQASFEDRKFRVDQITVITEMNTKRSTFPEDAFLVDDAVFKQTGTADVTFHSQSIKADIVIKKALLGSFEVSKASNFEMVVAPTFPHSTQLEFRGMLLIDVPSRFWSREKIWIRDILSTRTDAWR</sequence>
<dbReference type="EMBL" id="BX284601">
    <property type="protein sequence ID" value="CAB03029.1"/>
    <property type="molecule type" value="Genomic_DNA"/>
</dbReference>
<dbReference type="UCSC" id="F30F8.1">
    <property type="organism name" value="c. elegans"/>
</dbReference>
<dbReference type="InParanoid" id="Q93649"/>
<dbReference type="eggNOG" id="ENOG502R4Z3">
    <property type="taxonomic scope" value="Eukaryota"/>
</dbReference>
<keyword evidence="4" id="KW-1267">Proteomics identification</keyword>
<dbReference type="GeneID" id="172548"/>
<evidence type="ECO:0007829" key="4">
    <source>
        <dbReference type="PeptideAtlas" id="Q93649"/>
    </source>
</evidence>
<keyword evidence="2" id="KW-1185">Reference proteome</keyword>
<dbReference type="AlphaFoldDB" id="Q93649"/>
<protein>
    <submittedName>
        <fullName evidence="1">RING-type domain-containing protein</fullName>
    </submittedName>
</protein>
<evidence type="ECO:0000313" key="3">
    <source>
        <dbReference type="WormBase" id="F30F8.1"/>
    </source>
</evidence>